<feature type="signal peptide" evidence="1">
    <location>
        <begin position="1"/>
        <end position="20"/>
    </location>
</feature>
<evidence type="ECO:0000313" key="2">
    <source>
        <dbReference type="EMBL" id="KZT51553.1"/>
    </source>
</evidence>
<reference evidence="2 3" key="1">
    <citation type="journal article" date="2016" name="Mol. Biol. Evol.">
        <title>Comparative Genomics of Early-Diverging Mushroom-Forming Fungi Provides Insights into the Origins of Lignocellulose Decay Capabilities.</title>
        <authorList>
            <person name="Nagy L.G."/>
            <person name="Riley R."/>
            <person name="Tritt A."/>
            <person name="Adam C."/>
            <person name="Daum C."/>
            <person name="Floudas D."/>
            <person name="Sun H."/>
            <person name="Yadav J.S."/>
            <person name="Pangilinan J."/>
            <person name="Larsson K.H."/>
            <person name="Matsuura K."/>
            <person name="Barry K."/>
            <person name="Labutti K."/>
            <person name="Kuo R."/>
            <person name="Ohm R.A."/>
            <person name="Bhattacharya S.S."/>
            <person name="Shirouzu T."/>
            <person name="Yoshinaga Y."/>
            <person name="Martin F.M."/>
            <person name="Grigoriev I.V."/>
            <person name="Hibbett D.S."/>
        </authorList>
    </citation>
    <scope>NUCLEOTIDE SEQUENCE [LARGE SCALE GENOMIC DNA]</scope>
    <source>
        <strain evidence="2 3">HHB12733</strain>
    </source>
</reference>
<evidence type="ECO:0000256" key="1">
    <source>
        <dbReference type="SAM" id="SignalP"/>
    </source>
</evidence>
<proteinExistence type="predicted"/>
<accession>A0A165CWN4</accession>
<name>A0A165CWN4_9BASI</name>
<gene>
    <name evidence="2" type="ORF">CALCODRAFT_487825</name>
</gene>
<keyword evidence="1" id="KW-0732">Signal</keyword>
<dbReference type="InParanoid" id="A0A165CWN4"/>
<keyword evidence="3" id="KW-1185">Reference proteome</keyword>
<dbReference type="PROSITE" id="PS51257">
    <property type="entry name" value="PROKAR_LIPOPROTEIN"/>
    <property type="match status" value="1"/>
</dbReference>
<protein>
    <submittedName>
        <fullName evidence="2">Uncharacterized protein</fullName>
    </submittedName>
</protein>
<dbReference type="AlphaFoldDB" id="A0A165CWN4"/>
<evidence type="ECO:0000313" key="3">
    <source>
        <dbReference type="Proteomes" id="UP000076842"/>
    </source>
</evidence>
<dbReference type="Proteomes" id="UP000076842">
    <property type="component" value="Unassembled WGS sequence"/>
</dbReference>
<feature type="chain" id="PRO_5007856201" evidence="1">
    <location>
        <begin position="21"/>
        <end position="185"/>
    </location>
</feature>
<sequence length="185" mass="20666">MKVIYSTLLLSALACVLVTAVPIRGRDTTDLQLNARNTVNDVDVITDFYYRDLDEDERLDERDSVGSSVKHGFHKSDEYQRFMRADEMVAARGELALRDVSSQIKGSARKAGSAVKQSARAAGHAVKSCVKKLGQMACARDVEEDVYELVLREDESDEEVLGMRESGSGGLEERHWLLFQPLLQE</sequence>
<organism evidence="2 3">
    <name type="scientific">Calocera cornea HHB12733</name>
    <dbReference type="NCBI Taxonomy" id="1353952"/>
    <lineage>
        <taxon>Eukaryota</taxon>
        <taxon>Fungi</taxon>
        <taxon>Dikarya</taxon>
        <taxon>Basidiomycota</taxon>
        <taxon>Agaricomycotina</taxon>
        <taxon>Dacrymycetes</taxon>
        <taxon>Dacrymycetales</taxon>
        <taxon>Dacrymycetaceae</taxon>
        <taxon>Calocera</taxon>
    </lineage>
</organism>
<dbReference type="EMBL" id="KV424102">
    <property type="protein sequence ID" value="KZT51553.1"/>
    <property type="molecule type" value="Genomic_DNA"/>
</dbReference>